<feature type="region of interest" description="Disordered" evidence="1">
    <location>
        <begin position="1"/>
        <end position="24"/>
    </location>
</feature>
<evidence type="ECO:0000256" key="1">
    <source>
        <dbReference type="SAM" id="MobiDB-lite"/>
    </source>
</evidence>
<reference evidence="2 3" key="1">
    <citation type="submission" date="2022-06" db="EMBL/GenBank/DDBJ databases">
        <title>Dynamics of rice microbiomes reveals core vertical transmitted seed endophytes.</title>
        <authorList>
            <person name="Liao K."/>
            <person name="Zhang X."/>
        </authorList>
    </citation>
    <scope>NUCLEOTIDE SEQUENCE [LARGE SCALE GENOMIC DNA]</scope>
    <source>
        <strain evidence="2 3">YT10-10-1</strain>
    </source>
</reference>
<accession>A0ABT3E0E1</accession>
<sequence>MRTLRSPRDTARIASRLRDTGRSTELPISQLMPKVSSTRMPPARVITPVKTSACACTSSMYTPVPITQCQGANAAL</sequence>
<evidence type="ECO:0000313" key="3">
    <source>
        <dbReference type="Proteomes" id="UP001320843"/>
    </source>
</evidence>
<feature type="compositionally biased region" description="Basic and acidic residues" evidence="1">
    <location>
        <begin position="1"/>
        <end position="22"/>
    </location>
</feature>
<organism evidence="2 3">
    <name type="scientific">Xanthomonas sacchari</name>
    <dbReference type="NCBI Taxonomy" id="56458"/>
    <lineage>
        <taxon>Bacteria</taxon>
        <taxon>Pseudomonadati</taxon>
        <taxon>Pseudomonadota</taxon>
        <taxon>Gammaproteobacteria</taxon>
        <taxon>Lysobacterales</taxon>
        <taxon>Lysobacteraceae</taxon>
        <taxon>Xanthomonas</taxon>
    </lineage>
</organism>
<gene>
    <name evidence="2" type="ORF">NB700_003789</name>
</gene>
<name>A0ABT3E0E1_9XANT</name>
<protein>
    <submittedName>
        <fullName evidence="2">Uncharacterized protein</fullName>
    </submittedName>
</protein>
<comment type="caution">
    <text evidence="2">The sequence shown here is derived from an EMBL/GenBank/DDBJ whole genome shotgun (WGS) entry which is preliminary data.</text>
</comment>
<proteinExistence type="predicted"/>
<keyword evidence="3" id="KW-1185">Reference proteome</keyword>
<dbReference type="EMBL" id="JANFWR010000038">
    <property type="protein sequence ID" value="MCW0401233.1"/>
    <property type="molecule type" value="Genomic_DNA"/>
</dbReference>
<dbReference type="Proteomes" id="UP001320843">
    <property type="component" value="Unassembled WGS sequence"/>
</dbReference>
<evidence type="ECO:0000313" key="2">
    <source>
        <dbReference type="EMBL" id="MCW0401233.1"/>
    </source>
</evidence>